<evidence type="ECO:0000256" key="3">
    <source>
        <dbReference type="ARBA" id="ARBA00022526"/>
    </source>
</evidence>
<dbReference type="InterPro" id="IPR049438">
    <property type="entry name" value="TreT_GT1"/>
</dbReference>
<feature type="domain" description="Trehalose synthase N-terminal" evidence="8">
    <location>
        <begin position="35"/>
        <end position="175"/>
    </location>
</feature>
<sequence length="417" mass="47626">MVVKMIEKYVEFIGEHELDAIFKIAEKIKDLSILHVNSTKAGGGVAEILNRMLPLMKELGLNVDWKVIKGDNEFFNVTKSFHNSLQNGTGNIPDEYFKIYDKWQEINLSEIPLDYDIMFIHDPQPAGLIKFKKGNSNKWIWRCHIDISNPYPPVWNFLRKYISKYDSMIISVPSFGRDDIEIPQFVIPPSIDPLSIKNRDMSETTILRILYKFGINLEKPLITQVSRFDYAKDPLGVIQAYKLAKRHVDIQLLYVGSPATDDPEGEKVYSEVVKASEGDKDIHLLMLPPYSDLEINVFQTASTVVMQKSIKEGFGLTVSEAMWKRKPVIGGNTGGIPLQVINGITGFLVNSPQGASHYIIYLIRNEEIRRRLGTNAREHIRRNFLITRELRDYLMTIVYVANRGLASLNSHESISNH</sequence>
<dbReference type="InterPro" id="IPR001296">
    <property type="entry name" value="Glyco_trans_1"/>
</dbReference>
<dbReference type="Proteomes" id="UP000076770">
    <property type="component" value="Chromosome i"/>
</dbReference>
<comment type="subunit">
    <text evidence="2">Homodimer.</text>
</comment>
<dbReference type="PATRIC" id="fig|2287.9.peg.2869"/>
<keyword evidence="5 9" id="KW-0808">Transferase</keyword>
<evidence type="ECO:0000256" key="1">
    <source>
        <dbReference type="ARBA" id="ARBA00009481"/>
    </source>
</evidence>
<evidence type="ECO:0000256" key="2">
    <source>
        <dbReference type="ARBA" id="ARBA00011738"/>
    </source>
</evidence>
<accession>A0A157T4W9</accession>
<gene>
    <name evidence="9" type="ORF">SSOP1_2736</name>
</gene>
<evidence type="ECO:0000256" key="5">
    <source>
        <dbReference type="ARBA" id="ARBA00022679"/>
    </source>
</evidence>
<evidence type="ECO:0000256" key="4">
    <source>
        <dbReference type="ARBA" id="ARBA00022676"/>
    </source>
</evidence>
<proteinExistence type="inferred from homology"/>
<reference evidence="10" key="1">
    <citation type="submission" date="2016-04" db="EMBL/GenBank/DDBJ databases">
        <authorList>
            <person name="Shah S.A."/>
            <person name="Garrett R.A."/>
        </authorList>
    </citation>
    <scope>NUCLEOTIDE SEQUENCE [LARGE SCALE GENOMIC DNA]</scope>
    <source>
        <strain evidence="10">ATCC 35091 / DSM 1616 / JCM 8930 / NBRC 15331 / P1</strain>
    </source>
</reference>
<dbReference type="Gene3D" id="3.40.50.2000">
    <property type="entry name" value="Glycogen Phosphorylase B"/>
    <property type="match status" value="2"/>
</dbReference>
<evidence type="ECO:0000313" key="9">
    <source>
        <dbReference type="EMBL" id="SAI86290.1"/>
    </source>
</evidence>
<evidence type="ECO:0000313" key="10">
    <source>
        <dbReference type="Proteomes" id="UP000076770"/>
    </source>
</evidence>
<organism evidence="9 10">
    <name type="scientific">Saccharolobus solfataricus</name>
    <name type="common">Sulfolobus solfataricus</name>
    <dbReference type="NCBI Taxonomy" id="2287"/>
    <lineage>
        <taxon>Archaea</taxon>
        <taxon>Thermoproteota</taxon>
        <taxon>Thermoprotei</taxon>
        <taxon>Sulfolobales</taxon>
        <taxon>Sulfolobaceae</taxon>
        <taxon>Saccharolobus</taxon>
    </lineage>
</organism>
<dbReference type="GO" id="GO:0006006">
    <property type="term" value="P:glucose metabolic process"/>
    <property type="evidence" value="ECO:0007669"/>
    <property type="project" value="UniProtKB-KW"/>
</dbReference>
<protein>
    <submittedName>
        <fullName evidence="9">Glycosyltransferase family 1</fullName>
    </submittedName>
</protein>
<dbReference type="SUPFAM" id="SSF53756">
    <property type="entry name" value="UDP-Glycosyltransferase/glycogen phosphorylase"/>
    <property type="match status" value="1"/>
</dbReference>
<dbReference type="GO" id="GO:0016757">
    <property type="term" value="F:glycosyltransferase activity"/>
    <property type="evidence" value="ECO:0007669"/>
    <property type="project" value="UniProtKB-KW"/>
</dbReference>
<dbReference type="InterPro" id="IPR052078">
    <property type="entry name" value="Trehalose_Metab_GTase"/>
</dbReference>
<keyword evidence="4" id="KW-0328">Glycosyltransferase</keyword>
<dbReference type="Pfam" id="PF21269">
    <property type="entry name" value="TreT_GT1"/>
    <property type="match status" value="1"/>
</dbReference>
<keyword evidence="6" id="KW-0119">Carbohydrate metabolism</keyword>
<evidence type="ECO:0000259" key="8">
    <source>
        <dbReference type="Pfam" id="PF21269"/>
    </source>
</evidence>
<comment type="similarity">
    <text evidence="1">Belongs to the glycosyltransferase group 1 family. Glycosyltransferase 4 subfamily.</text>
</comment>
<evidence type="ECO:0000259" key="7">
    <source>
        <dbReference type="Pfam" id="PF00534"/>
    </source>
</evidence>
<name>A0A157T4W9_SACSO</name>
<dbReference type="EMBL" id="LT549890">
    <property type="protein sequence ID" value="SAI86290.1"/>
    <property type="molecule type" value="Genomic_DNA"/>
</dbReference>
<dbReference type="Pfam" id="PF00534">
    <property type="entry name" value="Glycos_transf_1"/>
    <property type="match status" value="1"/>
</dbReference>
<dbReference type="PANTHER" id="PTHR47779">
    <property type="entry name" value="SYNTHASE (CCG-9), PUTATIVE (AFU_ORTHOLOGUE AFUA_3G12100)-RELATED"/>
    <property type="match status" value="1"/>
</dbReference>
<dbReference type="AlphaFoldDB" id="A0A157T4W9"/>
<feature type="domain" description="Glycosyl transferase family 1" evidence="7">
    <location>
        <begin position="212"/>
        <end position="378"/>
    </location>
</feature>
<dbReference type="PANTHER" id="PTHR47779:SF1">
    <property type="entry name" value="SYNTHASE (CCG-9), PUTATIVE (AFU_ORTHOLOGUE AFUA_3G12100)-RELATED"/>
    <property type="match status" value="1"/>
</dbReference>
<keyword evidence="3" id="KW-0313">Glucose metabolism</keyword>
<evidence type="ECO:0000256" key="6">
    <source>
        <dbReference type="ARBA" id="ARBA00023277"/>
    </source>
</evidence>
<dbReference type="CDD" id="cd03792">
    <property type="entry name" value="GT4_trehalose_phosphorylase"/>
    <property type="match status" value="1"/>
</dbReference>